<organism evidence="9">
    <name type="scientific">uncultured bacterium Contig1758</name>
    <dbReference type="NCBI Taxonomy" id="1393501"/>
    <lineage>
        <taxon>Bacteria</taxon>
        <taxon>environmental samples</taxon>
    </lineage>
</organism>
<protein>
    <submittedName>
        <fullName evidence="9">Putative membrane protein involved in D-alanine export</fullName>
    </submittedName>
</protein>
<dbReference type="InterPro" id="IPR028362">
    <property type="entry name" value="AlgI"/>
</dbReference>
<dbReference type="Pfam" id="PF03062">
    <property type="entry name" value="MBOAT"/>
    <property type="match status" value="1"/>
</dbReference>
<feature type="transmembrane region" description="Helical" evidence="8">
    <location>
        <begin position="299"/>
        <end position="325"/>
    </location>
</feature>
<feature type="transmembrane region" description="Helical" evidence="8">
    <location>
        <begin position="178"/>
        <end position="203"/>
    </location>
</feature>
<feature type="transmembrane region" description="Helical" evidence="8">
    <location>
        <begin position="346"/>
        <end position="368"/>
    </location>
</feature>
<feature type="transmembrane region" description="Helical" evidence="8">
    <location>
        <begin position="401"/>
        <end position="424"/>
    </location>
</feature>
<name>W0FMV8_9BACT</name>
<evidence type="ECO:0000256" key="6">
    <source>
        <dbReference type="ARBA" id="ARBA00023136"/>
    </source>
</evidence>
<reference evidence="9" key="1">
    <citation type="journal article" date="2013" name="PLoS ONE">
        <title>Metagenomic insights into the carbohydrate-active enzymes carried by the microorganisms adhering to solid digesta in the rumen of cows.</title>
        <authorList>
            <person name="Wang L."/>
            <person name="Hatem A."/>
            <person name="Catalyurek U.V."/>
            <person name="Morrison M."/>
            <person name="Yu Z."/>
        </authorList>
    </citation>
    <scope>NUCLEOTIDE SEQUENCE</scope>
</reference>
<comment type="subcellular location">
    <subcellularLocation>
        <location evidence="1">Cell membrane</location>
        <topology evidence="1">Multi-pass membrane protein</topology>
    </subcellularLocation>
</comment>
<feature type="transmembrane region" description="Helical" evidence="8">
    <location>
        <begin position="35"/>
        <end position="51"/>
    </location>
</feature>
<evidence type="ECO:0000256" key="7">
    <source>
        <dbReference type="PIRNR" id="PIRNR016636"/>
    </source>
</evidence>
<evidence type="ECO:0000256" key="8">
    <source>
        <dbReference type="SAM" id="Phobius"/>
    </source>
</evidence>
<keyword evidence="4 8" id="KW-0812">Transmembrane</keyword>
<feature type="transmembrane region" description="Helical" evidence="8">
    <location>
        <begin position="12"/>
        <end position="29"/>
    </location>
</feature>
<evidence type="ECO:0000256" key="4">
    <source>
        <dbReference type="ARBA" id="ARBA00022692"/>
    </source>
</evidence>
<evidence type="ECO:0000256" key="1">
    <source>
        <dbReference type="ARBA" id="ARBA00004651"/>
    </source>
</evidence>
<dbReference type="InterPro" id="IPR051085">
    <property type="entry name" value="MB_O-acyltransferase"/>
</dbReference>
<keyword evidence="6 7" id="KW-0472">Membrane</keyword>
<feature type="transmembrane region" description="Helical" evidence="8">
    <location>
        <begin position="63"/>
        <end position="85"/>
    </location>
</feature>
<dbReference type="EMBL" id="KC246806">
    <property type="protein sequence ID" value="AHF24804.1"/>
    <property type="molecule type" value="Genomic_DNA"/>
</dbReference>
<dbReference type="PANTHER" id="PTHR13285">
    <property type="entry name" value="ACYLTRANSFERASE"/>
    <property type="match status" value="1"/>
</dbReference>
<sequence length="466" mass="52435">MILILDRVLPGVRTRNVLLLIASLIFYAYGEPVCVFLMIGSCILNCVWALLIGKSLDKGKLGLAKLIVAVSVIQNLGVLGLYKYADFVTGTINGWFGASIKPTGLVMPIGISFFTFQAMSYVIDVYRKDCKAQKNPFTVMLYVSFFPQLVAGPIVKYHDIELELNSRKETPEETAKGIRRFICGLAKKCLIANYVAVIADALFGAQQSQIGALSAWVGAIAYMLQIYFDFSAYSDMAVGLGLMFGFHFKENFNYPYISTSIREFWRRWHISLSTWFKEYLYIPLGGNRKGKARTVINKFIVFLATGIWHGANWTFIFWGLYHGVFQMLEEYIRPLFGKEKKDDKPNTLLTALAHVYAVLVVMVGFVFFRADTLSQGFFWVKEMFAGPFMSTPEIAAANAQLLLPLMTPVHIVVLIVAIVLSAPIKIKLQDRKALQKVTWAVTPVLLMLCIMSLAGGSYNPFIYFRF</sequence>
<evidence type="ECO:0000313" key="9">
    <source>
        <dbReference type="EMBL" id="AHF24804.1"/>
    </source>
</evidence>
<dbReference type="PIRSF" id="PIRSF500217">
    <property type="entry name" value="AlgI"/>
    <property type="match status" value="1"/>
</dbReference>
<feature type="transmembrane region" description="Helical" evidence="8">
    <location>
        <begin position="105"/>
        <end position="126"/>
    </location>
</feature>
<dbReference type="InterPro" id="IPR004299">
    <property type="entry name" value="MBOAT_fam"/>
</dbReference>
<evidence type="ECO:0000256" key="5">
    <source>
        <dbReference type="ARBA" id="ARBA00022989"/>
    </source>
</evidence>
<dbReference type="GO" id="GO:0016746">
    <property type="term" value="F:acyltransferase activity"/>
    <property type="evidence" value="ECO:0007669"/>
    <property type="project" value="UniProtKB-KW"/>
</dbReference>
<dbReference type="PIRSF" id="PIRSF016636">
    <property type="entry name" value="AlgI_DltB"/>
    <property type="match status" value="1"/>
</dbReference>
<evidence type="ECO:0000256" key="3">
    <source>
        <dbReference type="ARBA" id="ARBA00022475"/>
    </source>
</evidence>
<keyword evidence="5 8" id="KW-1133">Transmembrane helix</keyword>
<accession>W0FMV8</accession>
<dbReference type="PANTHER" id="PTHR13285:SF18">
    <property type="entry name" value="PROTEIN-CYSTEINE N-PALMITOYLTRANSFERASE RASP"/>
    <property type="match status" value="1"/>
</dbReference>
<keyword evidence="7" id="KW-0012">Acyltransferase</keyword>
<dbReference type="InterPro" id="IPR024194">
    <property type="entry name" value="Ac/AlaTfrase_AlgI/DltB"/>
</dbReference>
<dbReference type="GO" id="GO:0042121">
    <property type="term" value="P:alginic acid biosynthetic process"/>
    <property type="evidence" value="ECO:0007669"/>
    <property type="project" value="InterPro"/>
</dbReference>
<keyword evidence="3 7" id="KW-1003">Cell membrane</keyword>
<feature type="transmembrane region" description="Helical" evidence="8">
    <location>
        <begin position="436"/>
        <end position="458"/>
    </location>
</feature>
<dbReference type="GO" id="GO:0005886">
    <property type="term" value="C:plasma membrane"/>
    <property type="evidence" value="ECO:0007669"/>
    <property type="project" value="UniProtKB-SubCell"/>
</dbReference>
<keyword evidence="7" id="KW-0808">Transferase</keyword>
<comment type="similarity">
    <text evidence="2 7">Belongs to the membrane-bound acyltransferase family.</text>
</comment>
<dbReference type="AlphaFoldDB" id="W0FMV8"/>
<evidence type="ECO:0000256" key="2">
    <source>
        <dbReference type="ARBA" id="ARBA00010323"/>
    </source>
</evidence>
<proteinExistence type="inferred from homology"/>